<dbReference type="PROSITE" id="PS51742">
    <property type="entry name" value="PPC"/>
    <property type="match status" value="1"/>
</dbReference>
<dbReference type="PANTHER" id="PTHR31500">
    <property type="entry name" value="AT-HOOK MOTIF NUCLEAR-LOCALIZED PROTEIN 9"/>
    <property type="match status" value="1"/>
</dbReference>
<comment type="subcellular location">
    <subcellularLocation>
        <location evidence="4">Nucleus</location>
    </subcellularLocation>
</comment>
<keyword evidence="1 4" id="KW-0805">Transcription regulation</keyword>
<evidence type="ECO:0000256" key="5">
    <source>
        <dbReference type="SAM" id="MobiDB-lite"/>
    </source>
</evidence>
<dbReference type="SUPFAM" id="SSF117856">
    <property type="entry name" value="AF0104/ALDC/Ptd012-like"/>
    <property type="match status" value="1"/>
</dbReference>
<dbReference type="InterPro" id="IPR039605">
    <property type="entry name" value="AHL"/>
</dbReference>
<accession>A0A3Q7JU89</accession>
<evidence type="ECO:0000256" key="2">
    <source>
        <dbReference type="ARBA" id="ARBA00023125"/>
    </source>
</evidence>
<dbReference type="EnsemblPlants" id="Solyc12g019430.2.1">
    <property type="protein sequence ID" value="Solyc12g019430.2.1"/>
    <property type="gene ID" value="Solyc12g019430.2"/>
</dbReference>
<evidence type="ECO:0000259" key="6">
    <source>
        <dbReference type="PROSITE" id="PS51742"/>
    </source>
</evidence>
<dbReference type="AlphaFoldDB" id="A0A3Q7JU89"/>
<keyword evidence="2 4" id="KW-0238">DNA-binding</keyword>
<comment type="function">
    <text evidence="4">Transcription factor that specifically binds AT-rich DNA sequences related to the nuclear matrix attachment regions (MARs).</text>
</comment>
<organism evidence="7">
    <name type="scientific">Solanum lycopersicum</name>
    <name type="common">Tomato</name>
    <name type="synonym">Lycopersicon esculentum</name>
    <dbReference type="NCBI Taxonomy" id="4081"/>
    <lineage>
        <taxon>Eukaryota</taxon>
        <taxon>Viridiplantae</taxon>
        <taxon>Streptophyta</taxon>
        <taxon>Embryophyta</taxon>
        <taxon>Tracheophyta</taxon>
        <taxon>Spermatophyta</taxon>
        <taxon>Magnoliopsida</taxon>
        <taxon>eudicotyledons</taxon>
        <taxon>Gunneridae</taxon>
        <taxon>Pentapetalae</taxon>
        <taxon>asterids</taxon>
        <taxon>lamiids</taxon>
        <taxon>Solanales</taxon>
        <taxon>Solanaceae</taxon>
        <taxon>Solanoideae</taxon>
        <taxon>Solaneae</taxon>
        <taxon>Solanum</taxon>
        <taxon>Solanum subgen. Lycopersicon</taxon>
    </lineage>
</organism>
<reference evidence="7" key="2">
    <citation type="submission" date="2019-01" db="UniProtKB">
        <authorList>
            <consortium name="EnsemblPlants"/>
        </authorList>
    </citation>
    <scope>IDENTIFICATION</scope>
    <source>
        <strain evidence="7">cv. Heinz 1706</strain>
    </source>
</reference>
<dbReference type="GO" id="GO:0005634">
    <property type="term" value="C:nucleus"/>
    <property type="evidence" value="ECO:0007669"/>
    <property type="project" value="UniProtKB-SubCell"/>
</dbReference>
<evidence type="ECO:0000313" key="7">
    <source>
        <dbReference type="EnsemblPlants" id="Solyc12g019430.2.1"/>
    </source>
</evidence>
<dbReference type="Gramene" id="Solyc12g019430.2.1">
    <property type="protein sequence ID" value="Solyc12g019430.2.1"/>
    <property type="gene ID" value="Solyc12g019430.2"/>
</dbReference>
<dbReference type="Proteomes" id="UP000004994">
    <property type="component" value="Chromosome 12"/>
</dbReference>
<name>A0A3Q7JU89_SOLLC</name>
<evidence type="ECO:0000313" key="8">
    <source>
        <dbReference type="Proteomes" id="UP000004994"/>
    </source>
</evidence>
<evidence type="ECO:0000256" key="3">
    <source>
        <dbReference type="ARBA" id="ARBA00023163"/>
    </source>
</evidence>
<protein>
    <recommendedName>
        <fullName evidence="4">AT-hook motif nuclear-localized protein</fullName>
    </recommendedName>
</protein>
<dbReference type="InParanoid" id="A0A3Q7JU89"/>
<proteinExistence type="predicted"/>
<sequence>METKASPLSDQFRVFEKLEGSTGFGFLPRIIEVRKGEPAIILMTQNTLSRCGIKSTVIYSELSSGLCVSFAKSNGWVFGGSAMGVLTAASPIQIIVGELVANGQVPTTTNQQQIPGSIGLGVTQHIITVKTGEDVSSKILSFIHSSPRAVCIVSATGELSNVTVLQADASGGMATYEGLFKILTLSGSFLPLENGDRQSRMGELSVIVRSFAAPAALMDPKFVGPSRGMHSGLPTVLTGHPKGKRSGNRKR</sequence>
<dbReference type="GO" id="GO:0003680">
    <property type="term" value="F:minor groove of adenine-thymine-rich DNA binding"/>
    <property type="evidence" value="ECO:0007669"/>
    <property type="project" value="UniProtKB-UniRule"/>
</dbReference>
<feature type="compositionally biased region" description="Basic residues" evidence="5">
    <location>
        <begin position="241"/>
        <end position="251"/>
    </location>
</feature>
<comment type="domain">
    <text evidence="4">The PPC domain mediates interactions between AHL proteins.</text>
</comment>
<keyword evidence="8" id="KW-1185">Reference proteome</keyword>
<dbReference type="Gene3D" id="3.30.1330.80">
    <property type="entry name" value="Hypothetical protein, similar to alpha- acetolactate decarboxylase, domain 2"/>
    <property type="match status" value="1"/>
</dbReference>
<dbReference type="Pfam" id="PF03479">
    <property type="entry name" value="PCC"/>
    <property type="match status" value="1"/>
</dbReference>
<dbReference type="OMA" id="TQNCPRD"/>
<dbReference type="CDD" id="cd11378">
    <property type="entry name" value="DUF296"/>
    <property type="match status" value="1"/>
</dbReference>
<dbReference type="InterPro" id="IPR005175">
    <property type="entry name" value="PPC_dom"/>
</dbReference>
<reference evidence="7" key="1">
    <citation type="journal article" date="2012" name="Nature">
        <title>The tomato genome sequence provides insights into fleshy fruit evolution.</title>
        <authorList>
            <consortium name="Tomato Genome Consortium"/>
        </authorList>
    </citation>
    <scope>NUCLEOTIDE SEQUENCE [LARGE SCALE GENOMIC DNA]</scope>
    <source>
        <strain evidence="7">cv. Heinz 1706</strain>
    </source>
</reference>
<evidence type="ECO:0000256" key="4">
    <source>
        <dbReference type="RuleBase" id="RU367031"/>
    </source>
</evidence>
<feature type="domain" description="PPC" evidence="6">
    <location>
        <begin position="116"/>
        <end position="251"/>
    </location>
</feature>
<dbReference type="STRING" id="4081.A0A3Q7JU89"/>
<keyword evidence="3 4" id="KW-0804">Transcription</keyword>
<dbReference type="PANTHER" id="PTHR31500:SF88">
    <property type="entry name" value="AT-HOOK MOTIF NUCLEAR-LOCALIZED PROTEIN"/>
    <property type="match status" value="1"/>
</dbReference>
<evidence type="ECO:0000256" key="1">
    <source>
        <dbReference type="ARBA" id="ARBA00023015"/>
    </source>
</evidence>
<feature type="region of interest" description="Disordered" evidence="5">
    <location>
        <begin position="229"/>
        <end position="251"/>
    </location>
</feature>
<keyword evidence="4" id="KW-0539">Nucleus</keyword>